<evidence type="ECO:0000256" key="3">
    <source>
        <dbReference type="ARBA" id="ARBA00022679"/>
    </source>
</evidence>
<keyword evidence="5" id="KW-1133">Transmembrane helix</keyword>
<evidence type="ECO:0000256" key="9">
    <source>
        <dbReference type="SAM" id="MobiDB-lite"/>
    </source>
</evidence>
<evidence type="ECO:0000256" key="8">
    <source>
        <dbReference type="ARBA" id="ARBA00023180"/>
    </source>
</evidence>
<feature type="region of interest" description="Disordered" evidence="9">
    <location>
        <begin position="15"/>
        <end position="67"/>
    </location>
</feature>
<keyword evidence="6" id="KW-0333">Golgi apparatus</keyword>
<dbReference type="GO" id="GO:0008146">
    <property type="term" value="F:sulfotransferase activity"/>
    <property type="evidence" value="ECO:0007669"/>
    <property type="project" value="UniProtKB-ARBA"/>
</dbReference>
<evidence type="ECO:0000256" key="5">
    <source>
        <dbReference type="ARBA" id="ARBA00022989"/>
    </source>
</evidence>
<keyword evidence="7" id="KW-0472">Membrane</keyword>
<comment type="similarity">
    <text evidence="2">Belongs to the sulfotransferase 2 family.</text>
</comment>
<keyword evidence="4" id="KW-0812">Transmembrane</keyword>
<dbReference type="EMBL" id="JALLPB020000119">
    <property type="protein sequence ID" value="KAL3817101.1"/>
    <property type="molecule type" value="Genomic_DNA"/>
</dbReference>
<evidence type="ECO:0000256" key="2">
    <source>
        <dbReference type="ARBA" id="ARBA00006339"/>
    </source>
</evidence>
<dbReference type="InterPro" id="IPR018011">
    <property type="entry name" value="Carb_sulfotrans_8-10"/>
</dbReference>
<evidence type="ECO:0000256" key="1">
    <source>
        <dbReference type="ARBA" id="ARBA00004323"/>
    </source>
</evidence>
<organism evidence="10 11">
    <name type="scientific">Cyclostephanos tholiformis</name>
    <dbReference type="NCBI Taxonomy" id="382380"/>
    <lineage>
        <taxon>Eukaryota</taxon>
        <taxon>Sar</taxon>
        <taxon>Stramenopiles</taxon>
        <taxon>Ochrophyta</taxon>
        <taxon>Bacillariophyta</taxon>
        <taxon>Coscinodiscophyceae</taxon>
        <taxon>Thalassiosirophycidae</taxon>
        <taxon>Stephanodiscales</taxon>
        <taxon>Stephanodiscaceae</taxon>
        <taxon>Cyclostephanos</taxon>
    </lineage>
</organism>
<evidence type="ECO:0000256" key="7">
    <source>
        <dbReference type="ARBA" id="ARBA00023136"/>
    </source>
</evidence>
<gene>
    <name evidence="10" type="ORF">ACHAXA_009932</name>
</gene>
<dbReference type="Pfam" id="PF03567">
    <property type="entry name" value="Sulfotransfer_2"/>
    <property type="match status" value="1"/>
</dbReference>
<sequence>MLALLVNVSPSKRSFSPLFAPSSPPRHASYHRTNDGDESSSTSSSSMRRRRGTAYGHRGGRSLLPNDEYDDVASSIVRRSYAITFGALESTTSDGSCGDPGVDIASCVRSMLDEVKELSSSSSSSSSISTVENGVGGGESKANDNNTSPMSFPWWFVTLLRDAPVRATWHNLTIINPPIDYCTIEKVATTQWRNVQCLLNYGKNVSKNPLPCRPRKIELERRRKKTVGEGGSVSRAVMLRDPLERMLSGYLNKCVHVPTRKLEGHCEPNSVFNGTELTSRIRDDPRQLFAAYVDALPLKWNIHFLPQSMYCDGLFRHVAHYDFVGHMGANFYDELDRMKSTFRDGPGGDALADAIERVFRPSSSSSSSSSKTPVAMHLGGGRKRGYDAARHPTNAPEYVREYYTAASVRRALEYFAIDYVLLDLEIPSWVRDVLAVDVDAFGG</sequence>
<dbReference type="PANTHER" id="PTHR12137">
    <property type="entry name" value="CARBOHYDRATE SULFOTRANSFERASE"/>
    <property type="match status" value="1"/>
</dbReference>
<dbReference type="AlphaFoldDB" id="A0ABD3RY34"/>
<feature type="compositionally biased region" description="Low complexity" evidence="9">
    <location>
        <begin position="119"/>
        <end position="129"/>
    </location>
</feature>
<keyword evidence="8" id="KW-0325">Glycoprotein</keyword>
<comment type="caution">
    <text evidence="10">The sequence shown here is derived from an EMBL/GenBank/DDBJ whole genome shotgun (WGS) entry which is preliminary data.</text>
</comment>
<evidence type="ECO:0000256" key="6">
    <source>
        <dbReference type="ARBA" id="ARBA00023034"/>
    </source>
</evidence>
<evidence type="ECO:0000256" key="4">
    <source>
        <dbReference type="ARBA" id="ARBA00022692"/>
    </source>
</evidence>
<proteinExistence type="inferred from homology"/>
<comment type="subcellular location">
    <subcellularLocation>
        <location evidence="1">Golgi apparatus membrane</location>
        <topology evidence="1">Single-pass type II membrane protein</topology>
    </subcellularLocation>
</comment>
<reference evidence="10 11" key="1">
    <citation type="submission" date="2024-10" db="EMBL/GenBank/DDBJ databases">
        <title>Updated reference genomes for cyclostephanoid diatoms.</title>
        <authorList>
            <person name="Roberts W.R."/>
            <person name="Alverson A.J."/>
        </authorList>
    </citation>
    <scope>NUCLEOTIDE SEQUENCE [LARGE SCALE GENOMIC DNA]</scope>
    <source>
        <strain evidence="10 11">AJA228-03</strain>
    </source>
</reference>
<evidence type="ECO:0000313" key="10">
    <source>
        <dbReference type="EMBL" id="KAL3817101.1"/>
    </source>
</evidence>
<dbReference type="InterPro" id="IPR005331">
    <property type="entry name" value="Sulfotransferase"/>
</dbReference>
<dbReference type="GO" id="GO:0000139">
    <property type="term" value="C:Golgi membrane"/>
    <property type="evidence" value="ECO:0007669"/>
    <property type="project" value="UniProtKB-SubCell"/>
</dbReference>
<name>A0ABD3RY34_9STRA</name>
<evidence type="ECO:0000313" key="11">
    <source>
        <dbReference type="Proteomes" id="UP001530377"/>
    </source>
</evidence>
<keyword evidence="11" id="KW-1185">Reference proteome</keyword>
<dbReference type="PANTHER" id="PTHR12137:SF54">
    <property type="entry name" value="CARBOHYDRATE SULFOTRANSFERASE"/>
    <property type="match status" value="1"/>
</dbReference>
<keyword evidence="3" id="KW-0808">Transferase</keyword>
<evidence type="ECO:0008006" key="12">
    <source>
        <dbReference type="Google" id="ProtNLM"/>
    </source>
</evidence>
<protein>
    <recommendedName>
        <fullName evidence="12">Carbohydrate sulfotransferase</fullName>
    </recommendedName>
</protein>
<accession>A0ABD3RY34</accession>
<feature type="region of interest" description="Disordered" evidence="9">
    <location>
        <begin position="361"/>
        <end position="390"/>
    </location>
</feature>
<feature type="region of interest" description="Disordered" evidence="9">
    <location>
        <begin position="118"/>
        <end position="144"/>
    </location>
</feature>
<dbReference type="Proteomes" id="UP001530377">
    <property type="component" value="Unassembled WGS sequence"/>
</dbReference>